<dbReference type="EMBL" id="BSFP01000013">
    <property type="protein sequence ID" value="GLL01039.1"/>
    <property type="molecule type" value="Genomic_DNA"/>
</dbReference>
<keyword evidence="2" id="KW-1185">Reference proteome</keyword>
<protein>
    <submittedName>
        <fullName evidence="1">Uncharacterized protein</fullName>
    </submittedName>
</protein>
<reference evidence="1" key="2">
    <citation type="submission" date="2023-01" db="EMBL/GenBank/DDBJ databases">
        <authorList>
            <person name="Sun Q."/>
            <person name="Evtushenko L."/>
        </authorList>
    </citation>
    <scope>NUCLEOTIDE SEQUENCE</scope>
    <source>
        <strain evidence="1">VKM Ac-1321</strain>
    </source>
</reference>
<reference evidence="1" key="1">
    <citation type="journal article" date="2014" name="Int. J. Syst. Evol. Microbiol.">
        <title>Complete genome sequence of Corynebacterium casei LMG S-19264T (=DSM 44701T), isolated from a smear-ripened cheese.</title>
        <authorList>
            <consortium name="US DOE Joint Genome Institute (JGI-PGF)"/>
            <person name="Walter F."/>
            <person name="Albersmeier A."/>
            <person name="Kalinowski J."/>
            <person name="Ruckert C."/>
        </authorList>
    </citation>
    <scope>NUCLEOTIDE SEQUENCE</scope>
    <source>
        <strain evidence="1">VKM Ac-1321</strain>
    </source>
</reference>
<evidence type="ECO:0000313" key="1">
    <source>
        <dbReference type="EMBL" id="GLL01039.1"/>
    </source>
</evidence>
<organism evidence="1 2">
    <name type="scientific">Dactylosporangium matsuzakiense</name>
    <dbReference type="NCBI Taxonomy" id="53360"/>
    <lineage>
        <taxon>Bacteria</taxon>
        <taxon>Bacillati</taxon>
        <taxon>Actinomycetota</taxon>
        <taxon>Actinomycetes</taxon>
        <taxon>Micromonosporales</taxon>
        <taxon>Micromonosporaceae</taxon>
        <taxon>Dactylosporangium</taxon>
    </lineage>
</organism>
<comment type="caution">
    <text evidence="1">The sequence shown here is derived from an EMBL/GenBank/DDBJ whole genome shotgun (WGS) entry which is preliminary data.</text>
</comment>
<name>A0A9W6KIC8_9ACTN</name>
<sequence length="762" mass="81565">MFALIEAAATVVGAAVDWPRLVSGAREALPSLLRRHRRLPLPFVEAALALGDPELLVALAHNSDLLAAHPVLRERAARGGRPGITTQALLRWDLRHQRLALAHHPADGPDVTPWVNRQRSGVVGPTAAAVRSAWLGNPAGLTVAEHWRALATLARVEPDGAGLPEATLHPEVRAHLPLSAAQLEAKAAEWEGTTGAIDELRRGFAEHLPLRTELDWAAIAAAHDETPFAGPAAAGLAARADCPPALRAALYAADPAAVAPVLPRFTQTEALAAVPKKAARAVARRAVAERLDPALLLGRLKPAVAVLEWVRLDELADLVRRHLGADPAKWAWVRAKLNAFPGPVTELLESAGTAAWPARVATGRTAFVTLLDHAPAAAHLALLDDLDEKTIAELFARGTWRPEWLDRAVADPRPEIRLALAARPSLDAASAERLAALDDPRVNGLVFRRTGTSYRLRMELLAGRPLDPEVRTQLLQQTAGWHGTDALDCADVQLQRHILRHVRIRGMTAQLRLLLNLWHRHGPGAVADLLAAELKGANFSAAVITPAVRRRVEAILAVTDPAERAAQLGALEAETAAEESPEGQFALLRAERTDHTNLFKETRLWHWDAIVAEHRREPLPDPILAVIATGREVPAELVEAGRTKLRPWDSEQAAEHAAGRSVEEIAGTVREGVQYGGWITAFIAAGVATWPQLLRHAVPAGLVLEHIGGSAGHPEGRAALAALLAEGWDGDLDAIALAAGLVRDYPGPVAELVTVATATVSV</sequence>
<accession>A0A9W6KIC8</accession>
<proteinExistence type="predicted"/>
<dbReference type="AlphaFoldDB" id="A0A9W6KIC8"/>
<dbReference type="Proteomes" id="UP001143480">
    <property type="component" value="Unassembled WGS sequence"/>
</dbReference>
<gene>
    <name evidence="1" type="ORF">GCM10017581_027800</name>
</gene>
<evidence type="ECO:0000313" key="2">
    <source>
        <dbReference type="Proteomes" id="UP001143480"/>
    </source>
</evidence>